<keyword evidence="2" id="KW-1185">Reference proteome</keyword>
<sequence>MIEPELEERNIRNMWEDRFINQARFDQYKNDNGYNKGHLFPADHAFDQSDKISTFTLTNIVPQAETFNGGSWQKMETCIKCILQKYCVNNNGVNEGFVVTGAQPSEDNKLNNRINIPSILWSAFCCYSNEKQQWLASAHWGDNIEESKSQYLQTKTLAELSQKLNTGSSSFEAFPRTQCPLDTTVAEFYPELNKNCQCTPQTSTKKKGRRNGQGGMGDTRGGSGGAGESGGAGGSGGIRR</sequence>
<name>A0ACB8X7H0_9TELE</name>
<evidence type="ECO:0000313" key="1">
    <source>
        <dbReference type="EMBL" id="KAI3375992.1"/>
    </source>
</evidence>
<reference evidence="1" key="1">
    <citation type="submission" date="2022-04" db="EMBL/GenBank/DDBJ databases">
        <title>Jade perch genome.</title>
        <authorList>
            <person name="Chao B."/>
        </authorList>
    </citation>
    <scope>NUCLEOTIDE SEQUENCE</scope>
    <source>
        <strain evidence="1">CB-2022</strain>
    </source>
</reference>
<proteinExistence type="predicted"/>
<evidence type="ECO:0000313" key="2">
    <source>
        <dbReference type="Proteomes" id="UP000831701"/>
    </source>
</evidence>
<feature type="non-terminal residue" evidence="1">
    <location>
        <position position="240"/>
    </location>
</feature>
<dbReference type="Proteomes" id="UP000831701">
    <property type="component" value="Chromosome 2"/>
</dbReference>
<gene>
    <name evidence="1" type="ORF">L3Q82_016524</name>
</gene>
<comment type="caution">
    <text evidence="1">The sequence shown here is derived from an EMBL/GenBank/DDBJ whole genome shotgun (WGS) entry which is preliminary data.</text>
</comment>
<dbReference type="EMBL" id="CM041532">
    <property type="protein sequence ID" value="KAI3375992.1"/>
    <property type="molecule type" value="Genomic_DNA"/>
</dbReference>
<organism evidence="1 2">
    <name type="scientific">Scortum barcoo</name>
    <name type="common">barcoo grunter</name>
    <dbReference type="NCBI Taxonomy" id="214431"/>
    <lineage>
        <taxon>Eukaryota</taxon>
        <taxon>Metazoa</taxon>
        <taxon>Chordata</taxon>
        <taxon>Craniata</taxon>
        <taxon>Vertebrata</taxon>
        <taxon>Euteleostomi</taxon>
        <taxon>Actinopterygii</taxon>
        <taxon>Neopterygii</taxon>
        <taxon>Teleostei</taxon>
        <taxon>Neoteleostei</taxon>
        <taxon>Acanthomorphata</taxon>
        <taxon>Eupercaria</taxon>
        <taxon>Centrarchiformes</taxon>
        <taxon>Terapontoidei</taxon>
        <taxon>Terapontidae</taxon>
        <taxon>Scortum</taxon>
    </lineage>
</organism>
<accession>A0ACB8X7H0</accession>
<protein>
    <submittedName>
        <fullName evidence="1">Uncharacterized protein</fullName>
    </submittedName>
</protein>